<organism evidence="1 2">
    <name type="scientific">Levilactobacillus bambusae</name>
    <dbReference type="NCBI Taxonomy" id="2024736"/>
    <lineage>
        <taxon>Bacteria</taxon>
        <taxon>Bacillati</taxon>
        <taxon>Bacillota</taxon>
        <taxon>Bacilli</taxon>
        <taxon>Lactobacillales</taxon>
        <taxon>Lactobacillaceae</taxon>
        <taxon>Levilactobacillus</taxon>
    </lineage>
</organism>
<dbReference type="Proteomes" id="UP000245080">
    <property type="component" value="Unassembled WGS sequence"/>
</dbReference>
<evidence type="ECO:0000313" key="1">
    <source>
        <dbReference type="EMBL" id="PWF99823.1"/>
    </source>
</evidence>
<comment type="caution">
    <text evidence="1">The sequence shown here is derived from an EMBL/GenBank/DDBJ whole genome shotgun (WGS) entry which is preliminary data.</text>
</comment>
<reference evidence="1 2" key="1">
    <citation type="journal article" date="2018" name="Int. J. Syst. Evol. Microbiol.">
        <title>Lactobacillus bambusae sp. nov., isolated from a traditional fermented Ma-bamboo shoots of Taiwan.</title>
        <authorList>
            <person name="Wang L.-T."/>
        </authorList>
    </citation>
    <scope>NUCLEOTIDE SEQUENCE [LARGE SCALE GENOMIC DNA]</scope>
    <source>
        <strain evidence="1 2">BS-W1</strain>
    </source>
</reference>
<evidence type="ECO:0000313" key="2">
    <source>
        <dbReference type="Proteomes" id="UP000245080"/>
    </source>
</evidence>
<dbReference type="AlphaFoldDB" id="A0A2V1MXQ4"/>
<dbReference type="EMBL" id="QCXQ01000003">
    <property type="protein sequence ID" value="PWF99823.1"/>
    <property type="molecule type" value="Genomic_DNA"/>
</dbReference>
<accession>A0A2V1MXQ4</accession>
<proteinExistence type="predicted"/>
<keyword evidence="2" id="KW-1185">Reference proteome</keyword>
<sequence>MIIQIPQDMDEVTLRQVQLQRSGVDMTEDEVIKQGVLDAFQQFLDQVEDGHYDTGVYEGHALVVKDIYGEDMGHVTPEGTTFIEDFKTNAESTLSRLEAAAIKIGGGR</sequence>
<protein>
    <submittedName>
        <fullName evidence="1">Uncharacterized protein</fullName>
    </submittedName>
</protein>
<gene>
    <name evidence="1" type="ORF">DCM90_07115</name>
</gene>
<dbReference type="OrthoDB" id="2248271at2"/>
<name>A0A2V1MXQ4_9LACO</name>